<keyword evidence="4" id="KW-0964">Secreted</keyword>
<evidence type="ECO:0000256" key="16">
    <source>
        <dbReference type="ARBA" id="ARBA00045407"/>
    </source>
</evidence>
<keyword evidence="21" id="KW-1185">Reference proteome</keyword>
<evidence type="ECO:0000256" key="8">
    <source>
        <dbReference type="ARBA" id="ARBA00022737"/>
    </source>
</evidence>
<evidence type="ECO:0000256" key="17">
    <source>
        <dbReference type="SAM" id="MobiDB-lite"/>
    </source>
</evidence>
<evidence type="ECO:0000256" key="11">
    <source>
        <dbReference type="ARBA" id="ARBA00023180"/>
    </source>
</evidence>
<evidence type="ECO:0000256" key="1">
    <source>
        <dbReference type="ARBA" id="ARBA00004437"/>
    </source>
</evidence>
<dbReference type="Ensembl" id="ENSJJAT00000029461.1">
    <property type="protein sequence ID" value="ENSJJAP00000022890.1"/>
    <property type="gene ID" value="ENSJJAG00000022816.1"/>
</dbReference>
<feature type="region of interest" description="Disordered" evidence="17">
    <location>
        <begin position="379"/>
        <end position="404"/>
    </location>
</feature>
<dbReference type="GO" id="GO:0030198">
    <property type="term" value="P:extracellular matrix organization"/>
    <property type="evidence" value="ECO:0007669"/>
    <property type="project" value="Ensembl"/>
</dbReference>
<evidence type="ECO:0000256" key="2">
    <source>
        <dbReference type="ARBA" id="ARBA00004504"/>
    </source>
</evidence>
<dbReference type="PROSITE" id="PS50024">
    <property type="entry name" value="SEA"/>
    <property type="match status" value="2"/>
</dbReference>
<feature type="region of interest" description="Disordered" evidence="17">
    <location>
        <begin position="419"/>
        <end position="460"/>
    </location>
</feature>
<dbReference type="AlphaFoldDB" id="A0A8C5LFU5"/>
<dbReference type="SMART" id="SM00200">
    <property type="entry name" value="SEA"/>
    <property type="match status" value="2"/>
</dbReference>
<dbReference type="OMA" id="VCQQETF"/>
<dbReference type="Proteomes" id="UP000694385">
    <property type="component" value="Unassembled WGS sequence"/>
</dbReference>
<evidence type="ECO:0000256" key="9">
    <source>
        <dbReference type="ARBA" id="ARBA00022981"/>
    </source>
</evidence>
<evidence type="ECO:0000256" key="10">
    <source>
        <dbReference type="ARBA" id="ARBA00023170"/>
    </source>
</evidence>
<proteinExistence type="predicted"/>
<keyword evidence="7 18" id="KW-0732">Signal</keyword>
<keyword evidence="9" id="KW-0730">Sialic acid</keyword>
<evidence type="ECO:0000256" key="13">
    <source>
        <dbReference type="ARBA" id="ARBA00023290"/>
    </source>
</evidence>
<accession>A0A8C5LFU5</accession>
<keyword evidence="8" id="KW-0677">Repeat</keyword>
<dbReference type="GO" id="GO:0033165">
    <property type="term" value="C:interphotoreceptor matrix"/>
    <property type="evidence" value="ECO:0007669"/>
    <property type="project" value="UniProtKB-SubCell"/>
</dbReference>
<dbReference type="GO" id="GO:0007601">
    <property type="term" value="P:visual perception"/>
    <property type="evidence" value="ECO:0007669"/>
    <property type="project" value="InterPro"/>
</dbReference>
<evidence type="ECO:0000256" key="4">
    <source>
        <dbReference type="ARBA" id="ARBA00022525"/>
    </source>
</evidence>
<dbReference type="GO" id="GO:0005540">
    <property type="term" value="F:hyaluronic acid binding"/>
    <property type="evidence" value="ECO:0007669"/>
    <property type="project" value="UniProtKB-KW"/>
</dbReference>
<evidence type="ECO:0000256" key="5">
    <source>
        <dbReference type="ARBA" id="ARBA00022530"/>
    </source>
</evidence>
<dbReference type="PANTHER" id="PTHR12199:SF3">
    <property type="entry name" value="INTERPHOTORECEPTOR MATRIX PROTEOGLYCAN 1"/>
    <property type="match status" value="1"/>
</dbReference>
<dbReference type="PANTHER" id="PTHR12199">
    <property type="entry name" value="INTERPHOTORECEPTOR MATRIX PROTEOGLYCAN"/>
    <property type="match status" value="1"/>
</dbReference>
<evidence type="ECO:0000256" key="7">
    <source>
        <dbReference type="ARBA" id="ARBA00022729"/>
    </source>
</evidence>
<keyword evidence="5" id="KW-0272">Extracellular matrix</keyword>
<keyword evidence="12" id="KW-0966">Cell projection</keyword>
<dbReference type="Pfam" id="PF01390">
    <property type="entry name" value="SEA"/>
    <property type="match status" value="2"/>
</dbReference>
<dbReference type="Gene3D" id="3.30.70.960">
    <property type="entry name" value="SEA domain"/>
    <property type="match status" value="1"/>
</dbReference>
<evidence type="ECO:0000256" key="18">
    <source>
        <dbReference type="SAM" id="SignalP"/>
    </source>
</evidence>
<dbReference type="GeneTree" id="ENSGT00530000063503"/>
<keyword evidence="13" id="KW-0373">Hyaluronic acid</keyword>
<evidence type="ECO:0000313" key="20">
    <source>
        <dbReference type="Ensembl" id="ENSJJAP00000022890.1"/>
    </source>
</evidence>
<feature type="chain" id="PRO_5034530546" description="Interphotoreceptor matrix proteoglycan 1" evidence="18">
    <location>
        <begin position="21"/>
        <end position="738"/>
    </location>
</feature>
<feature type="region of interest" description="Disordered" evidence="17">
    <location>
        <begin position="503"/>
        <end position="522"/>
    </location>
</feature>
<evidence type="ECO:0000256" key="15">
    <source>
        <dbReference type="ARBA" id="ARBA00042018"/>
    </source>
</evidence>
<protein>
    <recommendedName>
        <fullName evidence="14">Interphotoreceptor matrix proteoglycan 1</fullName>
    </recommendedName>
    <alternativeName>
        <fullName evidence="15">Sialoprotein associated with cones and rods</fullName>
    </alternativeName>
</protein>
<feature type="domain" description="SEA" evidence="19">
    <location>
        <begin position="566"/>
        <end position="679"/>
    </location>
</feature>
<feature type="compositionally biased region" description="Low complexity" evidence="17">
    <location>
        <begin position="430"/>
        <end position="460"/>
    </location>
</feature>
<evidence type="ECO:0000313" key="21">
    <source>
        <dbReference type="Proteomes" id="UP000694385"/>
    </source>
</evidence>
<reference evidence="20" key="1">
    <citation type="submission" date="2025-08" db="UniProtKB">
        <authorList>
            <consortium name="Ensembl"/>
        </authorList>
    </citation>
    <scope>IDENTIFICATION</scope>
</reference>
<dbReference type="GO" id="GO:0001750">
    <property type="term" value="C:photoreceptor outer segment"/>
    <property type="evidence" value="ECO:0007669"/>
    <property type="project" value="UniProtKB-SubCell"/>
</dbReference>
<evidence type="ECO:0000256" key="3">
    <source>
        <dbReference type="ARBA" id="ARBA00004593"/>
    </source>
</evidence>
<dbReference type="SUPFAM" id="SSF82671">
    <property type="entry name" value="SEA domain"/>
    <property type="match status" value="2"/>
</dbReference>
<keyword evidence="11" id="KW-0325">Glycoprotein</keyword>
<evidence type="ECO:0000256" key="6">
    <source>
        <dbReference type="ARBA" id="ARBA00022674"/>
    </source>
</evidence>
<reference evidence="20" key="2">
    <citation type="submission" date="2025-09" db="UniProtKB">
        <authorList>
            <consortium name="Ensembl"/>
        </authorList>
    </citation>
    <scope>IDENTIFICATION</scope>
</reference>
<dbReference type="InterPro" id="IPR039861">
    <property type="entry name" value="IMPG"/>
</dbReference>
<dbReference type="InterPro" id="IPR036364">
    <property type="entry name" value="SEA_dom_sf"/>
</dbReference>
<name>A0A8C5LFU5_JACJA</name>
<comment type="subcellular location">
    <subcellularLocation>
        <location evidence="2">Cell projection</location>
        <location evidence="2">Cilium</location>
        <location evidence="2">Photoreceptor outer segment</location>
    </subcellularLocation>
    <subcellularLocation>
        <location evidence="1">Photoreceptor inner segment</location>
    </subcellularLocation>
    <subcellularLocation>
        <location evidence="3">Secreted</location>
        <location evidence="3">Extracellular space</location>
        <location evidence="3">Extracellular matrix</location>
        <location evidence="3">Interphotoreceptor matrix</location>
    </subcellularLocation>
</comment>
<keyword evidence="6" id="KW-0358">Heparin-binding</keyword>
<sequence>MLLETRKAIFVLWIFLQVQGNKDRSIKIFNSESKDIDNASRIKTAGSSTNMYKVSTIRQIFSLAKLRTRRSSRFSTVNICPQESLRELSANLQTYYRLRVCQEAVWEAYRLFLDRIPDAEEYQDWVGICHQDTFCLFDIGKNFSNSKEHLDLLQQVNSKPVKDEITAEETLVEPTEAPMFSTGVASVSLGSLRLPPDDTHLNEILNDTFKDTETPATETETEFTHVSEGLLEQKVEFSISLPNQRFKAELTDSGSPYYQDLARHSQMQMQKILKKVPGFKEIYVLGFRPKKGRDGSGFVEMQLLAIFKRDHTEAKHPASDFLSFDSNKIENEGVHHGAIDDKQPEILFTAAALKKLISKVLEEDQSLDIGTSQFHDEILGSRPVSKPDTSSGIPSPLAVGTKDATLSPEFHLGEPRLEAVDRDGPDLPGASSADSSWSPPATASTSLLEPPPSFTESSTFSLAGQNTTHIISTDQTILIHGLALSTSDHPAITQSALEISYSPASSGDSGLSPGSQDGTRDSFALSELPGLSGYMSTPDHFLETTTPVPALQYITTSSMTIATKGQELVVFFSLRVANMPFSYDLFNKSSLEYQALEQRFTELLVPYLSSNLTGFKKLEILSFGNGSVIVNSRVRFTKVVPYNLTQAMRGVLEDFRSTAAQNLDLEIDSCSLNIEPADRADPCKFLACSEFAQCVKNEQTEEPECRCRHMESPGAVGPGLCAPGQACEASHGKIAPCR</sequence>
<organism evidence="20 21">
    <name type="scientific">Jaculus jaculus</name>
    <name type="common">Lesser Egyptian jerboa</name>
    <dbReference type="NCBI Taxonomy" id="51337"/>
    <lineage>
        <taxon>Eukaryota</taxon>
        <taxon>Metazoa</taxon>
        <taxon>Chordata</taxon>
        <taxon>Craniata</taxon>
        <taxon>Vertebrata</taxon>
        <taxon>Euteleostomi</taxon>
        <taxon>Mammalia</taxon>
        <taxon>Eutheria</taxon>
        <taxon>Euarchontoglires</taxon>
        <taxon>Glires</taxon>
        <taxon>Rodentia</taxon>
        <taxon>Myomorpha</taxon>
        <taxon>Dipodoidea</taxon>
        <taxon>Dipodidae</taxon>
        <taxon>Dipodinae</taxon>
        <taxon>Jaculus</taxon>
    </lineage>
</organism>
<dbReference type="GO" id="GO:0008201">
    <property type="term" value="F:heparin binding"/>
    <property type="evidence" value="ECO:0007669"/>
    <property type="project" value="UniProtKB-KW"/>
</dbReference>
<gene>
    <name evidence="20" type="primary">Impg1</name>
</gene>
<evidence type="ECO:0000256" key="14">
    <source>
        <dbReference type="ARBA" id="ARBA00040753"/>
    </source>
</evidence>
<evidence type="ECO:0000259" key="19">
    <source>
        <dbReference type="PROSITE" id="PS50024"/>
    </source>
</evidence>
<keyword evidence="10" id="KW-0675">Receptor</keyword>
<feature type="signal peptide" evidence="18">
    <location>
        <begin position="1"/>
        <end position="20"/>
    </location>
</feature>
<evidence type="ECO:0000256" key="12">
    <source>
        <dbReference type="ARBA" id="ARBA00023273"/>
    </source>
</evidence>
<feature type="domain" description="SEA" evidence="19">
    <location>
        <begin position="231"/>
        <end position="353"/>
    </location>
</feature>
<dbReference type="InterPro" id="IPR000082">
    <property type="entry name" value="SEA_dom"/>
</dbReference>
<comment type="function">
    <text evidence="16">Chondroitin sulfate-, heparin- and hyaluronan-binding protein. May serve to form a basic macromolecular scaffold comprising the insoluble interphotoreceptor matrix.</text>
</comment>
<dbReference type="GO" id="GO:0001917">
    <property type="term" value="C:photoreceptor inner segment"/>
    <property type="evidence" value="ECO:0007669"/>
    <property type="project" value="UniProtKB-SubCell"/>
</dbReference>
<feature type="compositionally biased region" description="Polar residues" evidence="17">
    <location>
        <begin position="503"/>
        <end position="517"/>
    </location>
</feature>